<feature type="signal peptide" evidence="1">
    <location>
        <begin position="1"/>
        <end position="49"/>
    </location>
</feature>
<keyword evidence="1" id="KW-0732">Signal</keyword>
<name>A0A267GJC7_9PLAT</name>
<accession>A0A267GJC7</accession>
<proteinExistence type="predicted"/>
<dbReference type="EMBL" id="NIVC01000292">
    <property type="protein sequence ID" value="PAA86160.1"/>
    <property type="molecule type" value="Genomic_DNA"/>
</dbReference>
<dbReference type="AlphaFoldDB" id="A0A267GJC7"/>
<reference evidence="2 3" key="1">
    <citation type="submission" date="2017-06" db="EMBL/GenBank/DDBJ databases">
        <title>A platform for efficient transgenesis in Macrostomum lignano, a flatworm model organism for stem cell research.</title>
        <authorList>
            <person name="Berezikov E."/>
        </authorList>
    </citation>
    <scope>NUCLEOTIDE SEQUENCE [LARGE SCALE GENOMIC DNA]</scope>
    <source>
        <strain evidence="2">DV1</strain>
        <tissue evidence="2">Whole organism</tissue>
    </source>
</reference>
<gene>
    <name evidence="2" type="ORF">BOX15_Mlig021333g1</name>
</gene>
<keyword evidence="3" id="KW-1185">Reference proteome</keyword>
<evidence type="ECO:0000256" key="1">
    <source>
        <dbReference type="SAM" id="SignalP"/>
    </source>
</evidence>
<feature type="chain" id="PRO_5012379496" description="Apple domain-containing protein" evidence="1">
    <location>
        <begin position="50"/>
        <end position="367"/>
    </location>
</feature>
<comment type="caution">
    <text evidence="2">The sequence shown here is derived from an EMBL/GenBank/DDBJ whole genome shotgun (WGS) entry which is preliminary data.</text>
</comment>
<dbReference type="Proteomes" id="UP000215902">
    <property type="component" value="Unassembled WGS sequence"/>
</dbReference>
<evidence type="ECO:0008006" key="4">
    <source>
        <dbReference type="Google" id="ProtNLM"/>
    </source>
</evidence>
<evidence type="ECO:0000313" key="3">
    <source>
        <dbReference type="Proteomes" id="UP000215902"/>
    </source>
</evidence>
<sequence>DCSQTLCKATCPTAPSNAMARAQPFTQLQLLLLHLPLLLCPQLVAVAEASITNTSAAFRGVRVCPPSNAPANLTGLQSERSCAVECAARANCAAAAHSPAEAACRLADAAAFAATWRSSDTCRSVVNAGRLAGGFAVAALSQTTLAALLVFHNFLLGLPNLAGNRSFAASLGSGARLTDRGVWLSGHADSFIEIDTESGNLTKHLTYGSQFTYFAKYLRYWQPGQKYVYIQEFTALSSFVSGGHWNEYRSSDNVNFTKLSIEAQFADNRVQKRSYEFNLLTVTDTEPVFTAATFNGSSFNQLFFNGTFFNGYHSDFNYNFTSDWNDRLRLGTSSLNTDKNMRGFFICWGVAAGQLTAAQLAEINALC</sequence>
<organism evidence="2 3">
    <name type="scientific">Macrostomum lignano</name>
    <dbReference type="NCBI Taxonomy" id="282301"/>
    <lineage>
        <taxon>Eukaryota</taxon>
        <taxon>Metazoa</taxon>
        <taxon>Spiralia</taxon>
        <taxon>Lophotrochozoa</taxon>
        <taxon>Platyhelminthes</taxon>
        <taxon>Rhabditophora</taxon>
        <taxon>Macrostomorpha</taxon>
        <taxon>Macrostomida</taxon>
        <taxon>Macrostomidae</taxon>
        <taxon>Macrostomum</taxon>
    </lineage>
</organism>
<feature type="non-terminal residue" evidence="2">
    <location>
        <position position="1"/>
    </location>
</feature>
<evidence type="ECO:0000313" key="2">
    <source>
        <dbReference type="EMBL" id="PAA86160.1"/>
    </source>
</evidence>
<protein>
    <recommendedName>
        <fullName evidence="4">Apple domain-containing protein</fullName>
    </recommendedName>
</protein>